<dbReference type="GO" id="GO:0006099">
    <property type="term" value="P:tricarboxylic acid cycle"/>
    <property type="evidence" value="ECO:0007669"/>
    <property type="project" value="InterPro"/>
</dbReference>
<reference evidence="14" key="2">
    <citation type="submission" date="2015-08" db="EMBL/GenBank/DDBJ databases">
        <title>Complete DNA Sequence of Pseudomonas syringae pv. actinidiae, the Causal Agent of Kiwifruit Canker Disease.</title>
        <authorList>
            <person name="Rikkerink E.H.A."/>
            <person name="Fineran P.C."/>
        </authorList>
    </citation>
    <scope>NUCLEOTIDE SEQUENCE</scope>
    <source>
        <strain evidence="14">SkMP5</strain>
    </source>
</reference>
<evidence type="ECO:0000256" key="11">
    <source>
        <dbReference type="PROSITE-ProRule" id="PRU10111"/>
    </source>
</evidence>
<evidence type="ECO:0000256" key="2">
    <source>
        <dbReference type="ARBA" id="ARBA00003670"/>
    </source>
</evidence>
<evidence type="ECO:0000256" key="3">
    <source>
        <dbReference type="ARBA" id="ARBA00008346"/>
    </source>
</evidence>
<dbReference type="PROSITE" id="PS00781">
    <property type="entry name" value="PEPCASE_1"/>
    <property type="match status" value="1"/>
</dbReference>
<dbReference type="GO" id="GO:0008964">
    <property type="term" value="F:phosphoenolpyruvate carboxylase activity"/>
    <property type="evidence" value="ECO:0007669"/>
    <property type="project" value="UniProtKB-UniRule"/>
</dbReference>
<keyword evidence="15" id="KW-1185">Reference proteome</keyword>
<keyword evidence="14" id="KW-0670">Pyruvate</keyword>
<dbReference type="Pfam" id="PF00311">
    <property type="entry name" value="PEPcase"/>
    <property type="match status" value="1"/>
</dbReference>
<dbReference type="PANTHER" id="PTHR30523:SF6">
    <property type="entry name" value="PHOSPHOENOLPYRUVATE CARBOXYLASE"/>
    <property type="match status" value="1"/>
</dbReference>
<dbReference type="EMBL" id="DF970150">
    <property type="protein sequence ID" value="GAP65092.1"/>
    <property type="molecule type" value="Genomic_DNA"/>
</dbReference>
<evidence type="ECO:0000313" key="15">
    <source>
        <dbReference type="Proteomes" id="UP000253740"/>
    </source>
</evidence>
<dbReference type="OrthoDB" id="9768133at2"/>
<reference evidence="13" key="1">
    <citation type="submission" date="2015-03" db="EMBL/GenBank/DDBJ databases">
        <title>Draft genome sequence of Mizugakiibacter sediminis skMP5.</title>
        <authorList>
            <person name="Watanabe T."/>
            <person name="Kojima H."/>
            <person name="Fukui M."/>
        </authorList>
    </citation>
    <scope>NUCLEOTIDE SEQUENCE</scope>
    <source>
        <strain evidence="13">SkMP5</strain>
    </source>
</reference>
<dbReference type="SUPFAM" id="SSF51621">
    <property type="entry name" value="Phosphoenolpyruvate/pyruvate domain"/>
    <property type="match status" value="1"/>
</dbReference>
<dbReference type="InterPro" id="IPR021135">
    <property type="entry name" value="PEP_COase"/>
</dbReference>
<evidence type="ECO:0000256" key="5">
    <source>
        <dbReference type="ARBA" id="ARBA00022419"/>
    </source>
</evidence>
<dbReference type="InterPro" id="IPR022805">
    <property type="entry name" value="PEP_COase_bac/pln-type"/>
</dbReference>
<dbReference type="EC" id="4.1.1.31" evidence="4 10"/>
<comment type="catalytic activity">
    <reaction evidence="9 10">
        <text>oxaloacetate + phosphate = phosphoenolpyruvate + hydrogencarbonate</text>
        <dbReference type="Rhea" id="RHEA:28370"/>
        <dbReference type="ChEBI" id="CHEBI:16452"/>
        <dbReference type="ChEBI" id="CHEBI:17544"/>
        <dbReference type="ChEBI" id="CHEBI:43474"/>
        <dbReference type="ChEBI" id="CHEBI:58702"/>
        <dbReference type="EC" id="4.1.1.31"/>
    </reaction>
</comment>
<proteinExistence type="inferred from homology"/>
<organism evidence="14">
    <name type="scientific">Mizugakiibacter sediminis</name>
    <dbReference type="NCBI Taxonomy" id="1475481"/>
    <lineage>
        <taxon>Bacteria</taxon>
        <taxon>Pseudomonadati</taxon>
        <taxon>Pseudomonadota</taxon>
        <taxon>Gammaproteobacteria</taxon>
        <taxon>Lysobacterales</taxon>
        <taxon>Rhodanobacteraceae</taxon>
        <taxon>Mizugakiibacter</taxon>
    </lineage>
</organism>
<dbReference type="PROSITE" id="PS00393">
    <property type="entry name" value="PEPCASE_2"/>
    <property type="match status" value="1"/>
</dbReference>
<comment type="subunit">
    <text evidence="10">Homotetramer.</text>
</comment>
<dbReference type="HAMAP" id="MF_00595">
    <property type="entry name" value="PEPcase_type1"/>
    <property type="match status" value="1"/>
</dbReference>
<evidence type="ECO:0000256" key="1">
    <source>
        <dbReference type="ARBA" id="ARBA00001946"/>
    </source>
</evidence>
<sequence>MDESRDPGFLPHDAPLRADVHRLGAMVGDMLAEQIDQAFLDEVEAVRRAAIRRREAGEPPEILATRLRDLAPQHATALTRAFSAYFQMVNIAERVHRIRRRRDYQRAGAAPQPDGLHDVLLRLREAGVGLDELRAWLPRIAVEPVFTAHPTEAVRRSLLEKEQVMVRCLVADLDGQLTPGERAVQLAHLRTALTASWQTAEASPVRPDVQDEIDHLGFYLADVLYRVLPVFYETLETALREVYGDGLELPVLLRFGSWVGGDMDGNPNVDAGTIAATLRAQRALVLERYAADLAALGRLLSQSRGRAEVDAAIDARIADYRARLPEAFEAIRPRHRDMPYRVLLALMQARLRATAAGELRGYACADDFVADLALIAASLRAHKGVHAGWFGVRRLLWRARTFGFHLACLDVRQDARVHAQALAVALDDADWEMRDAAEQAHRLAPFAAGAATLPAAQDAVGARLDAVFTTLGEARAAHGDAGQGLYIISMAHSAADVLAVLALARRAGLGAGGAVPLDVAPLLETIDDLERGPAILGALLADPVYRAHLAARGDVQTVMLGYSDSGKDGGIVASRWALQRAQVELLEVARAAGVRLAFFHGRGGSISRGGGKTSRAVLASPRGSVGGRLRVTEQGEVIHRKYGIRALALRTLEQTVGAVLLASLRPRAADAREGGWREAMRVAAGAGREAYRALLEDDGFVAYFRAATPIDVIERMTLGSRPPRRGAADGGIDSLRAIPWVFAWTQNRAGLTGWYGVGRALERAAAAVGEARLQEMARAWPFFRTLLDDVEMMLAKSDLAIAERFSQLAGDLHARFFPRIAEEFARTVDWIARLKGTRTLLAEDPRLALSIRLRNPYVDPMSLIQADLLARWRATQRRDEALFAALVATVNGIAQGLQNTG</sequence>
<evidence type="ECO:0000256" key="7">
    <source>
        <dbReference type="ARBA" id="ARBA00023239"/>
    </source>
</evidence>
<dbReference type="GO" id="GO:0000287">
    <property type="term" value="F:magnesium ion binding"/>
    <property type="evidence" value="ECO:0007669"/>
    <property type="project" value="UniProtKB-UniRule"/>
</dbReference>
<dbReference type="STRING" id="1475481.GCA_000953855_00387"/>
<dbReference type="HOGENOM" id="CLU_006557_2_0_6"/>
<evidence type="ECO:0000256" key="8">
    <source>
        <dbReference type="ARBA" id="ARBA00023300"/>
    </source>
</evidence>
<dbReference type="EMBL" id="DF952380">
    <property type="protein sequence ID" value="GAN45333.1"/>
    <property type="molecule type" value="Genomic_DNA"/>
</dbReference>
<dbReference type="PANTHER" id="PTHR30523">
    <property type="entry name" value="PHOSPHOENOLPYRUVATE CARBOXYLASE"/>
    <property type="match status" value="1"/>
</dbReference>
<feature type="active site" evidence="10 12">
    <location>
        <position position="567"/>
    </location>
</feature>
<dbReference type="GO" id="GO:0006107">
    <property type="term" value="P:oxaloacetate metabolic process"/>
    <property type="evidence" value="ECO:0007669"/>
    <property type="project" value="UniProtKB-UniRule"/>
</dbReference>
<evidence type="ECO:0000313" key="14">
    <source>
        <dbReference type="EMBL" id="GAP65092.1"/>
    </source>
</evidence>
<accession>A0A0K8QKT2</accession>
<dbReference type="GO" id="GO:0005829">
    <property type="term" value="C:cytosol"/>
    <property type="evidence" value="ECO:0007669"/>
    <property type="project" value="TreeGrafter"/>
</dbReference>
<evidence type="ECO:0000256" key="4">
    <source>
        <dbReference type="ARBA" id="ARBA00012305"/>
    </source>
</evidence>
<dbReference type="InterPro" id="IPR033129">
    <property type="entry name" value="PEPCASE_His_AS"/>
</dbReference>
<keyword evidence="6 10" id="KW-0460">Magnesium</keyword>
<gene>
    <name evidence="10" type="primary">ppc</name>
    <name evidence="13" type="ORF">MBSD_1879</name>
    <name evidence="14" type="ORF">MBSD_n0381</name>
</gene>
<dbReference type="NCBIfam" id="NF000584">
    <property type="entry name" value="PRK00009.1"/>
    <property type="match status" value="1"/>
</dbReference>
<evidence type="ECO:0000256" key="9">
    <source>
        <dbReference type="ARBA" id="ARBA00048995"/>
    </source>
</evidence>
<keyword evidence="8 10" id="KW-0120">Carbon dioxide fixation</keyword>
<dbReference type="Gene3D" id="1.20.1440.90">
    <property type="entry name" value="Phosphoenolpyruvate/pyruvate domain"/>
    <property type="match status" value="1"/>
</dbReference>
<comment type="similarity">
    <text evidence="3 10">Belongs to the PEPCase type 1 family.</text>
</comment>
<evidence type="ECO:0000256" key="10">
    <source>
        <dbReference type="HAMAP-Rule" id="MF_00595"/>
    </source>
</evidence>
<evidence type="ECO:0000313" key="13">
    <source>
        <dbReference type="EMBL" id="GAN45333.1"/>
    </source>
</evidence>
<comment type="function">
    <text evidence="2 10">Forms oxaloacetate, a four-carbon dicarboxylic acid source for the tricarboxylic acid cycle.</text>
</comment>
<protein>
    <recommendedName>
        <fullName evidence="5 10">Phosphoenolpyruvate carboxylase</fullName>
        <shortName evidence="10">PEPC</shortName>
        <shortName evidence="10">PEPCase</shortName>
        <ecNumber evidence="4 10">4.1.1.31</ecNumber>
    </recommendedName>
</protein>
<comment type="cofactor">
    <cofactor evidence="1 10">
        <name>Mg(2+)</name>
        <dbReference type="ChEBI" id="CHEBI:18420"/>
    </cofactor>
</comment>
<feature type="active site" evidence="10 11">
    <location>
        <position position="149"/>
    </location>
</feature>
<dbReference type="InterPro" id="IPR015813">
    <property type="entry name" value="Pyrv/PenolPyrv_kinase-like_dom"/>
</dbReference>
<dbReference type="Proteomes" id="UP000253740">
    <property type="component" value="Unassembled WGS sequence"/>
</dbReference>
<dbReference type="PRINTS" id="PR00150">
    <property type="entry name" value="PEPCARBXLASE"/>
</dbReference>
<dbReference type="AlphaFoldDB" id="A0A0K8QKT2"/>
<dbReference type="InterPro" id="IPR018129">
    <property type="entry name" value="PEP_COase_Lys_AS"/>
</dbReference>
<evidence type="ECO:0000256" key="12">
    <source>
        <dbReference type="PROSITE-ProRule" id="PRU10112"/>
    </source>
</evidence>
<dbReference type="GO" id="GO:0015977">
    <property type="term" value="P:carbon fixation"/>
    <property type="evidence" value="ECO:0007669"/>
    <property type="project" value="UniProtKB-UniRule"/>
</dbReference>
<dbReference type="RefSeq" id="WP_062534566.1">
    <property type="nucleotide sequence ID" value="NZ_DF970150.1"/>
</dbReference>
<keyword evidence="7 10" id="KW-0456">Lyase</keyword>
<name>A0A0K8QKT2_9GAMM</name>
<evidence type="ECO:0000256" key="6">
    <source>
        <dbReference type="ARBA" id="ARBA00022842"/>
    </source>
</evidence>